<evidence type="ECO:0000313" key="4">
    <source>
        <dbReference type="RefSeq" id="XP_044922159.1"/>
    </source>
</evidence>
<dbReference type="GeneID" id="101675234"/>
<dbReference type="AlphaFoldDB" id="A0A8U0UMW8"/>
<reference evidence="4" key="1">
    <citation type="submission" date="2025-08" db="UniProtKB">
        <authorList>
            <consortium name="RefSeq"/>
        </authorList>
    </citation>
    <scope>IDENTIFICATION</scope>
    <source>
        <tissue evidence="4">Brain</tissue>
    </source>
</reference>
<protein>
    <submittedName>
        <fullName evidence="4">Protein LTO1 homolog isoform X1</fullName>
    </submittedName>
</protein>
<evidence type="ECO:0000256" key="1">
    <source>
        <dbReference type="SAM" id="MobiDB-lite"/>
    </source>
</evidence>
<evidence type="ECO:0000256" key="2">
    <source>
        <dbReference type="SAM" id="SignalP"/>
    </source>
</evidence>
<feature type="signal peptide" evidence="2">
    <location>
        <begin position="1"/>
        <end position="22"/>
    </location>
</feature>
<dbReference type="RefSeq" id="XP_044922159.1">
    <property type="nucleotide sequence ID" value="XM_045066224.1"/>
</dbReference>
<feature type="region of interest" description="Disordered" evidence="1">
    <location>
        <begin position="100"/>
        <end position="127"/>
    </location>
</feature>
<name>A0A8U0UMW8_MUSPF</name>
<proteinExistence type="predicted"/>
<keyword evidence="2" id="KW-0732">Signal</keyword>
<gene>
    <name evidence="4" type="primary">LTO1</name>
</gene>
<keyword evidence="3" id="KW-1185">Reference proteome</keyword>
<dbReference type="CTD" id="220064"/>
<feature type="compositionally biased region" description="Basic and acidic residues" evidence="1">
    <location>
        <begin position="241"/>
        <end position="250"/>
    </location>
</feature>
<sequence>MPELPRSLAWIVASCMVPPSLGQAASCCGDKITSLSVRDKMGFLFILFQWVSKGLGPKQSQGPRHHSSRPGMLPCHWPSVGRWCCPITCLEGDRAGTFLPGSSPPAASPDGSPCHSEKSQSPSNAPRSCPMLPFPLALSFPAMISCGPAGLLAGPPTHQTRSCLTAFALAVSLICLHSWLSRGLELFRCIAVSAACPVLPTQCVPSTQPEPPPDPLFFSSMYCLFFLRLYLFVGHTEREREHKRGERQAEGEGETDSLLIREPDAGLDPRTPRSCPEPKAAASLTEPRGRPCVLPFDLLCNSLTYGICLGVSAVEQELGVFRMDFSGRCLPEECLAWGNPSRPACWMDRRTKH</sequence>
<feature type="chain" id="PRO_5035796490" evidence="2">
    <location>
        <begin position="23"/>
        <end position="353"/>
    </location>
</feature>
<organism evidence="3 4">
    <name type="scientific">Mustela putorius furo</name>
    <name type="common">European domestic ferret</name>
    <name type="synonym">Mustela furo</name>
    <dbReference type="NCBI Taxonomy" id="9669"/>
    <lineage>
        <taxon>Eukaryota</taxon>
        <taxon>Metazoa</taxon>
        <taxon>Chordata</taxon>
        <taxon>Craniata</taxon>
        <taxon>Vertebrata</taxon>
        <taxon>Euteleostomi</taxon>
        <taxon>Mammalia</taxon>
        <taxon>Eutheria</taxon>
        <taxon>Laurasiatheria</taxon>
        <taxon>Carnivora</taxon>
        <taxon>Caniformia</taxon>
        <taxon>Musteloidea</taxon>
        <taxon>Mustelidae</taxon>
        <taxon>Mustelinae</taxon>
        <taxon>Mustela</taxon>
    </lineage>
</organism>
<dbReference type="Proteomes" id="UP000000715">
    <property type="component" value="Unplaced"/>
</dbReference>
<evidence type="ECO:0000313" key="3">
    <source>
        <dbReference type="Proteomes" id="UP000000715"/>
    </source>
</evidence>
<accession>A0A8U0UMW8</accession>
<feature type="region of interest" description="Disordered" evidence="1">
    <location>
        <begin position="241"/>
        <end position="282"/>
    </location>
</feature>